<dbReference type="KEGG" id="thg:TCELL_1155"/>
<dbReference type="InParanoid" id="I3TFP0"/>
<dbReference type="EMBL" id="CP003531">
    <property type="protein sequence ID" value="AFK51578.1"/>
    <property type="molecule type" value="Genomic_DNA"/>
</dbReference>
<organism evidence="1 2">
    <name type="scientific">Thermogladius calderae (strain DSM 22663 / VKM B-2946 / 1633)</name>
    <dbReference type="NCBI Taxonomy" id="1184251"/>
    <lineage>
        <taxon>Archaea</taxon>
        <taxon>Thermoproteota</taxon>
        <taxon>Thermoprotei</taxon>
        <taxon>Desulfurococcales</taxon>
        <taxon>Desulfurococcaceae</taxon>
        <taxon>Thermogladius</taxon>
    </lineage>
</organism>
<dbReference type="eggNOG" id="arCOG05989">
    <property type="taxonomic scope" value="Archaea"/>
</dbReference>
<dbReference type="RefSeq" id="WP_014737828.1">
    <property type="nucleotide sequence ID" value="NC_017954.1"/>
</dbReference>
<evidence type="ECO:0008006" key="3">
    <source>
        <dbReference type="Google" id="ProtNLM"/>
    </source>
</evidence>
<protein>
    <recommendedName>
        <fullName evidence="3">Helix-turn-helix domain-containing protein</fullName>
    </recommendedName>
</protein>
<dbReference type="AlphaFoldDB" id="I3TFP0"/>
<evidence type="ECO:0000313" key="2">
    <source>
        <dbReference type="Proteomes" id="UP000005270"/>
    </source>
</evidence>
<dbReference type="GeneID" id="13013474"/>
<gene>
    <name evidence="1" type="ordered locus">TCELL_1155</name>
</gene>
<reference evidence="1 2" key="1">
    <citation type="journal article" date="2012" name="J. Bacteriol.">
        <title>Complete genome sequence of the hyperthermophilic cellulolytic Crenarchaeon 'Thermogladius cellulolyticus' 1633.</title>
        <authorList>
            <person name="Mardanov A.V."/>
            <person name="Kochetkova T.V."/>
            <person name="Beletsky A.V."/>
            <person name="Bonch-Osmolovskaya E.A."/>
            <person name="Ravin N.V."/>
            <person name="Skryabin K.G."/>
        </authorList>
    </citation>
    <scope>NUCLEOTIDE SEQUENCE [LARGE SCALE GENOMIC DNA]</scope>
    <source>
        <strain evidence="2">DSM 22663 / VKM B-2946 / 1633</strain>
    </source>
</reference>
<dbReference type="OrthoDB" id="45877at2157"/>
<accession>I3TFP0</accession>
<sequence length="107" mass="12335">MSFHWVSREARLKIIDVLLSSRSIKQLASELGVSPTAVRKYVYRRAYPDDEVISRALSILAPYEKERVYEVLIEDILSSVKTLITMIDDPRLREKARERIVESVAGE</sequence>
<dbReference type="HOGENOM" id="CLU_166553_0_0_2"/>
<dbReference type="Proteomes" id="UP000005270">
    <property type="component" value="Chromosome"/>
</dbReference>
<name>I3TFP0_THEC1</name>
<keyword evidence="2" id="KW-1185">Reference proteome</keyword>
<evidence type="ECO:0000313" key="1">
    <source>
        <dbReference type="EMBL" id="AFK51578.1"/>
    </source>
</evidence>
<proteinExistence type="predicted"/>
<dbReference type="STRING" id="1184251.TCELL_1155"/>